<dbReference type="PROSITE" id="PS51679">
    <property type="entry name" value="SAM_MT_C5"/>
    <property type="match status" value="1"/>
</dbReference>
<evidence type="ECO:0000256" key="7">
    <source>
        <dbReference type="RuleBase" id="RU000416"/>
    </source>
</evidence>
<keyword evidence="1 6" id="KW-0489">Methyltransferase</keyword>
<dbReference type="InterPro" id="IPR018117">
    <property type="entry name" value="C5_DNA_meth_AS"/>
</dbReference>
<dbReference type="InterPro" id="IPR029063">
    <property type="entry name" value="SAM-dependent_MTases_sf"/>
</dbReference>
<protein>
    <recommendedName>
        <fullName evidence="8">Cytosine-specific methyltransferase</fullName>
        <ecNumber evidence="8">2.1.1.37</ecNumber>
    </recommendedName>
</protein>
<dbReference type="PANTHER" id="PTHR10629:SF52">
    <property type="entry name" value="DNA (CYTOSINE-5)-METHYLTRANSFERASE 1"/>
    <property type="match status" value="1"/>
</dbReference>
<dbReference type="AlphaFoldDB" id="A0A4V0YQM1"/>
<dbReference type="Gene3D" id="3.40.50.150">
    <property type="entry name" value="Vaccinia Virus protein VP39"/>
    <property type="match status" value="1"/>
</dbReference>
<organism evidence="9 10">
    <name type="scientific">Solidesulfovibrio carbinolicus</name>
    <dbReference type="NCBI Taxonomy" id="296842"/>
    <lineage>
        <taxon>Bacteria</taxon>
        <taxon>Pseudomonadati</taxon>
        <taxon>Thermodesulfobacteriota</taxon>
        <taxon>Desulfovibrionia</taxon>
        <taxon>Desulfovibrionales</taxon>
        <taxon>Desulfovibrionaceae</taxon>
        <taxon>Solidesulfovibrio</taxon>
    </lineage>
</organism>
<dbReference type="PRINTS" id="PR00105">
    <property type="entry name" value="C5METTRFRASE"/>
</dbReference>
<keyword evidence="4" id="KW-0680">Restriction system</keyword>
<evidence type="ECO:0000256" key="8">
    <source>
        <dbReference type="RuleBase" id="RU000417"/>
    </source>
</evidence>
<dbReference type="GO" id="GO:0044027">
    <property type="term" value="P:negative regulation of gene expression via chromosomal CpG island methylation"/>
    <property type="evidence" value="ECO:0007669"/>
    <property type="project" value="TreeGrafter"/>
</dbReference>
<dbReference type="InterPro" id="IPR050390">
    <property type="entry name" value="C5-Methyltransferase"/>
</dbReference>
<dbReference type="GO" id="GO:0032259">
    <property type="term" value="P:methylation"/>
    <property type="evidence" value="ECO:0007669"/>
    <property type="project" value="UniProtKB-KW"/>
</dbReference>
<dbReference type="EMBL" id="CP026538">
    <property type="protein sequence ID" value="QAZ66782.1"/>
    <property type="molecule type" value="Genomic_DNA"/>
</dbReference>
<proteinExistence type="inferred from homology"/>
<keyword evidence="3 6" id="KW-0949">S-adenosyl-L-methionine</keyword>
<evidence type="ECO:0000313" key="10">
    <source>
        <dbReference type="Proteomes" id="UP000293296"/>
    </source>
</evidence>
<dbReference type="Pfam" id="PF00145">
    <property type="entry name" value="DNA_methylase"/>
    <property type="match status" value="1"/>
</dbReference>
<dbReference type="PANTHER" id="PTHR10629">
    <property type="entry name" value="CYTOSINE-SPECIFIC METHYLTRANSFERASE"/>
    <property type="match status" value="1"/>
</dbReference>
<keyword evidence="2 6" id="KW-0808">Transferase</keyword>
<evidence type="ECO:0000256" key="4">
    <source>
        <dbReference type="ARBA" id="ARBA00022747"/>
    </source>
</evidence>
<evidence type="ECO:0000256" key="5">
    <source>
        <dbReference type="ARBA" id="ARBA00047422"/>
    </source>
</evidence>
<evidence type="ECO:0000313" key="9">
    <source>
        <dbReference type="EMBL" id="QAZ66782.1"/>
    </source>
</evidence>
<dbReference type="SUPFAM" id="SSF53335">
    <property type="entry name" value="S-adenosyl-L-methionine-dependent methyltransferases"/>
    <property type="match status" value="1"/>
</dbReference>
<dbReference type="OrthoDB" id="9813719at2"/>
<dbReference type="InterPro" id="IPR001525">
    <property type="entry name" value="C5_MeTfrase"/>
</dbReference>
<accession>A0A4V0YQM1</accession>
<dbReference type="KEGG" id="dcb:C3Y92_05795"/>
<evidence type="ECO:0000256" key="3">
    <source>
        <dbReference type="ARBA" id="ARBA00022691"/>
    </source>
</evidence>
<dbReference type="EC" id="2.1.1.37" evidence="8"/>
<comment type="catalytic activity">
    <reaction evidence="5 8">
        <text>a 2'-deoxycytidine in DNA + S-adenosyl-L-methionine = a 5-methyl-2'-deoxycytidine in DNA + S-adenosyl-L-homocysteine + H(+)</text>
        <dbReference type="Rhea" id="RHEA:13681"/>
        <dbReference type="Rhea" id="RHEA-COMP:11369"/>
        <dbReference type="Rhea" id="RHEA-COMP:11370"/>
        <dbReference type="ChEBI" id="CHEBI:15378"/>
        <dbReference type="ChEBI" id="CHEBI:57856"/>
        <dbReference type="ChEBI" id="CHEBI:59789"/>
        <dbReference type="ChEBI" id="CHEBI:85452"/>
        <dbReference type="ChEBI" id="CHEBI:85454"/>
        <dbReference type="EC" id="2.1.1.37"/>
    </reaction>
</comment>
<dbReference type="NCBIfam" id="TIGR00675">
    <property type="entry name" value="dcm"/>
    <property type="match status" value="1"/>
</dbReference>
<dbReference type="GO" id="GO:0003677">
    <property type="term" value="F:DNA binding"/>
    <property type="evidence" value="ECO:0007669"/>
    <property type="project" value="TreeGrafter"/>
</dbReference>
<dbReference type="GO" id="GO:0009307">
    <property type="term" value="P:DNA restriction-modification system"/>
    <property type="evidence" value="ECO:0007669"/>
    <property type="project" value="UniProtKB-KW"/>
</dbReference>
<evidence type="ECO:0000256" key="6">
    <source>
        <dbReference type="PROSITE-ProRule" id="PRU01016"/>
    </source>
</evidence>
<dbReference type="REBASE" id="297667">
    <property type="entry name" value="M.Dca3852ORF5795P"/>
</dbReference>
<keyword evidence="10" id="KW-1185">Reference proteome</keyword>
<feature type="active site" evidence="6">
    <location>
        <position position="71"/>
    </location>
</feature>
<sequence length="261" mass="28146">MYVGSLFSGAGLGDIAAEAIGLSHAWFCECDPFARAVLERRWPGVPVYHDVRDIHGQNVKPVDIVIGGFPCQDISCAGKGAGITGERSGLWSEYARILRELRPRYAVVENVKALLGRGLDRVLGDLAEVGYDAEWDVFPAAAFGAPHLRERVILVAYPGGDRRPARAPILAPGGDLAIHGQPDGPVDWNGLRLAGPQSQAAVSAYSGPVVCRVDDGGTHWLDRLRCLGNGITPAVLRWVIKRILSASKNRSLRSTLNRKPD</sequence>
<comment type="similarity">
    <text evidence="6 7">Belongs to the class I-like SAM-binding methyltransferase superfamily. C5-methyltransferase family.</text>
</comment>
<evidence type="ECO:0000256" key="1">
    <source>
        <dbReference type="ARBA" id="ARBA00022603"/>
    </source>
</evidence>
<dbReference type="Proteomes" id="UP000293296">
    <property type="component" value="Chromosome"/>
</dbReference>
<evidence type="ECO:0000256" key="2">
    <source>
        <dbReference type="ARBA" id="ARBA00022679"/>
    </source>
</evidence>
<dbReference type="PROSITE" id="PS00094">
    <property type="entry name" value="C5_MTASE_1"/>
    <property type="match status" value="1"/>
</dbReference>
<reference evidence="9 10" key="1">
    <citation type="submission" date="2018-02" db="EMBL/GenBank/DDBJ databases">
        <title>Genome sequence of Desulfovibrio carbinolicus DSM 3852.</title>
        <authorList>
            <person name="Wilbanks E."/>
            <person name="Skennerton C.T."/>
            <person name="Orphan V.J."/>
        </authorList>
    </citation>
    <scope>NUCLEOTIDE SEQUENCE [LARGE SCALE GENOMIC DNA]</scope>
    <source>
        <strain evidence="9 10">DSM 3852</strain>
    </source>
</reference>
<name>A0A4V0YQM1_9BACT</name>
<dbReference type="RefSeq" id="WP_129350540.1">
    <property type="nucleotide sequence ID" value="NZ_CP026538.1"/>
</dbReference>
<dbReference type="GO" id="GO:0003886">
    <property type="term" value="F:DNA (cytosine-5-)-methyltransferase activity"/>
    <property type="evidence" value="ECO:0007669"/>
    <property type="project" value="UniProtKB-EC"/>
</dbReference>
<gene>
    <name evidence="9" type="ORF">C3Y92_05795</name>
</gene>